<dbReference type="Proteomes" id="UP000305948">
    <property type="component" value="Unassembled WGS sequence"/>
</dbReference>
<gene>
    <name evidence="2" type="ORF">OE88DRAFT_1648650</name>
</gene>
<reference evidence="2 3" key="1">
    <citation type="journal article" date="2019" name="Nat. Ecol. Evol.">
        <title>Megaphylogeny resolves global patterns of mushroom evolution.</title>
        <authorList>
            <person name="Varga T."/>
            <person name="Krizsan K."/>
            <person name="Foldi C."/>
            <person name="Dima B."/>
            <person name="Sanchez-Garcia M."/>
            <person name="Sanchez-Ramirez S."/>
            <person name="Szollosi G.J."/>
            <person name="Szarkandi J.G."/>
            <person name="Papp V."/>
            <person name="Albert L."/>
            <person name="Andreopoulos W."/>
            <person name="Angelini C."/>
            <person name="Antonin V."/>
            <person name="Barry K.W."/>
            <person name="Bougher N.L."/>
            <person name="Buchanan P."/>
            <person name="Buyck B."/>
            <person name="Bense V."/>
            <person name="Catcheside P."/>
            <person name="Chovatia M."/>
            <person name="Cooper J."/>
            <person name="Damon W."/>
            <person name="Desjardin D."/>
            <person name="Finy P."/>
            <person name="Geml J."/>
            <person name="Haridas S."/>
            <person name="Hughes K."/>
            <person name="Justo A."/>
            <person name="Karasinski D."/>
            <person name="Kautmanova I."/>
            <person name="Kiss B."/>
            <person name="Kocsube S."/>
            <person name="Kotiranta H."/>
            <person name="LaButti K.M."/>
            <person name="Lechner B.E."/>
            <person name="Liimatainen K."/>
            <person name="Lipzen A."/>
            <person name="Lukacs Z."/>
            <person name="Mihaltcheva S."/>
            <person name="Morgado L.N."/>
            <person name="Niskanen T."/>
            <person name="Noordeloos M.E."/>
            <person name="Ohm R.A."/>
            <person name="Ortiz-Santana B."/>
            <person name="Ovrebo C."/>
            <person name="Racz N."/>
            <person name="Riley R."/>
            <person name="Savchenko A."/>
            <person name="Shiryaev A."/>
            <person name="Soop K."/>
            <person name="Spirin V."/>
            <person name="Szebenyi C."/>
            <person name="Tomsovsky M."/>
            <person name="Tulloss R.E."/>
            <person name="Uehling J."/>
            <person name="Grigoriev I.V."/>
            <person name="Vagvolgyi C."/>
            <person name="Papp T."/>
            <person name="Martin F.M."/>
            <person name="Miettinen O."/>
            <person name="Hibbett D.S."/>
            <person name="Nagy L.G."/>
        </authorList>
    </citation>
    <scope>NUCLEOTIDE SEQUENCE [LARGE SCALE GENOMIC DNA]</scope>
    <source>
        <strain evidence="2 3">OMC1185</strain>
    </source>
</reference>
<dbReference type="STRING" id="5364.A0A5C3MMY9"/>
<keyword evidence="3" id="KW-1185">Reference proteome</keyword>
<dbReference type="EMBL" id="ML213531">
    <property type="protein sequence ID" value="TFK46247.1"/>
    <property type="molecule type" value="Genomic_DNA"/>
</dbReference>
<dbReference type="AlphaFoldDB" id="A0A5C3MMY9"/>
<dbReference type="InterPro" id="IPR022698">
    <property type="entry name" value="OrsD"/>
</dbReference>
<feature type="non-terminal residue" evidence="2">
    <location>
        <position position="228"/>
    </location>
</feature>
<dbReference type="OrthoDB" id="3151137at2759"/>
<organism evidence="2 3">
    <name type="scientific">Heliocybe sulcata</name>
    <dbReference type="NCBI Taxonomy" id="5364"/>
    <lineage>
        <taxon>Eukaryota</taxon>
        <taxon>Fungi</taxon>
        <taxon>Dikarya</taxon>
        <taxon>Basidiomycota</taxon>
        <taxon>Agaricomycotina</taxon>
        <taxon>Agaricomycetes</taxon>
        <taxon>Gloeophyllales</taxon>
        <taxon>Gloeophyllaceae</taxon>
        <taxon>Heliocybe</taxon>
    </lineage>
</organism>
<evidence type="ECO:0000313" key="3">
    <source>
        <dbReference type="Proteomes" id="UP000305948"/>
    </source>
</evidence>
<evidence type="ECO:0000313" key="2">
    <source>
        <dbReference type="EMBL" id="TFK46247.1"/>
    </source>
</evidence>
<dbReference type="Pfam" id="PF12013">
    <property type="entry name" value="OrsD"/>
    <property type="match status" value="1"/>
</dbReference>
<accession>A0A5C3MMY9</accession>
<feature type="region of interest" description="Disordered" evidence="1">
    <location>
        <begin position="31"/>
        <end position="58"/>
    </location>
</feature>
<proteinExistence type="predicted"/>
<name>A0A5C3MMY9_9AGAM</name>
<protein>
    <submittedName>
        <fullName evidence="2">Uncharacterized protein</fullName>
    </submittedName>
</protein>
<evidence type="ECO:0000256" key="1">
    <source>
        <dbReference type="SAM" id="MobiDB-lite"/>
    </source>
</evidence>
<sequence>MSSVATNNKAFLCQGNEDSLISAMVSKAAKSGPPNPLLSSDDDEQVSDSEVHTPTLSQAGLTNSEDQIITDPYLTQFDLIVNVFLHIACCKTCMVALTPDSLGGHMKNNHKGFWREMDMQKAVCTLERLGVSAELPVVSAGEILPEIQGLQVYDGLVCSQCALVRLNRKSMLEHFSHHHKNLKPPVGFQACKAQRLTSGSGTSSSFFQITVSPTSAVATWETVVSTVQ</sequence>